<gene>
    <name evidence="2" type="ORF">JJQ90_18840</name>
</gene>
<protein>
    <submittedName>
        <fullName evidence="2">Uncharacterized protein</fullName>
    </submittedName>
</protein>
<evidence type="ECO:0000313" key="2">
    <source>
        <dbReference type="EMBL" id="MBU8545787.1"/>
    </source>
</evidence>
<dbReference type="RefSeq" id="WP_216877782.1">
    <property type="nucleotide sequence ID" value="NZ_JAERQM010000005.1"/>
</dbReference>
<sequence>MFDTALITAAAQRVATTEAVASAAAARRVETAQAADRLRHRLSALTVERAAIVTRRAGGERLPDDGATLALIEADRDGLRDMLAEAEAASTEAKQRAEAADATASAARDQLALAENEEMLRRLVAHATEMDRVLLETMKQLRDLGAKLGISRPMWAPSMDLGVELRRLLAAAGRL</sequence>
<keyword evidence="1" id="KW-0175">Coiled coil</keyword>
<dbReference type="Proteomes" id="UP000689967">
    <property type="component" value="Unassembled WGS sequence"/>
</dbReference>
<accession>A0ABS6HD96</accession>
<evidence type="ECO:0000256" key="1">
    <source>
        <dbReference type="SAM" id="Coils"/>
    </source>
</evidence>
<reference evidence="2 3" key="1">
    <citation type="submission" date="2021-01" db="EMBL/GenBank/DDBJ databases">
        <title>Roseomonas sp. nov, a bacterium isolated from an oil production mixture in Yumen Oilfield.</title>
        <authorList>
            <person name="Wu D."/>
        </authorList>
    </citation>
    <scope>NUCLEOTIDE SEQUENCE [LARGE SCALE GENOMIC DNA]</scope>
    <source>
        <strain evidence="2 3">ROY-5-3</strain>
    </source>
</reference>
<evidence type="ECO:0000313" key="3">
    <source>
        <dbReference type="Proteomes" id="UP000689967"/>
    </source>
</evidence>
<proteinExistence type="predicted"/>
<keyword evidence="3" id="KW-1185">Reference proteome</keyword>
<dbReference type="EMBL" id="JAERQM010000005">
    <property type="protein sequence ID" value="MBU8545787.1"/>
    <property type="molecule type" value="Genomic_DNA"/>
</dbReference>
<comment type="caution">
    <text evidence="2">The sequence shown here is derived from an EMBL/GenBank/DDBJ whole genome shotgun (WGS) entry which is preliminary data.</text>
</comment>
<name>A0ABS6HD96_9PROT</name>
<feature type="coiled-coil region" evidence="1">
    <location>
        <begin position="69"/>
        <end position="117"/>
    </location>
</feature>
<organism evidence="2 3">
    <name type="scientific">Falsiroseomonas oleicola</name>
    <dbReference type="NCBI Taxonomy" id="2801474"/>
    <lineage>
        <taxon>Bacteria</taxon>
        <taxon>Pseudomonadati</taxon>
        <taxon>Pseudomonadota</taxon>
        <taxon>Alphaproteobacteria</taxon>
        <taxon>Acetobacterales</taxon>
        <taxon>Roseomonadaceae</taxon>
        <taxon>Falsiroseomonas</taxon>
    </lineage>
</organism>